<sequence>MGGWRAAVSRSFVEVDCRLPASSRFDGSFVAFSSDGCGLATLQASCHSASRSRACISRTGDDFSMLFLQRAGVMAVEVAGQEIEIRPGDFFFYDATMPHRLSFGGPFEHIALRLPRKLVNQRWRSLGSRGSFQLTPRESLCRIAAAALEAAAANLRRLSPEDLSIALENIIDLFSAGASKGRAEGGARGREPVPFARARAIIQPRLKDETLCPDVIAAAMRISRRSLNKLFERQGIGVMEYVILERLEQAARDLASPSQRDLAISEIAYRWGFTNTSHFCKRFRQHFGRAPNEVRRD</sequence>
<organism evidence="6 7">
    <name type="scientific">Bradyrhizobium symbiodeficiens</name>
    <dbReference type="NCBI Taxonomy" id="1404367"/>
    <lineage>
        <taxon>Bacteria</taxon>
        <taxon>Pseudomonadati</taxon>
        <taxon>Pseudomonadota</taxon>
        <taxon>Alphaproteobacteria</taxon>
        <taxon>Hyphomicrobiales</taxon>
        <taxon>Nitrobacteraceae</taxon>
        <taxon>Bradyrhizobium</taxon>
    </lineage>
</organism>
<dbReference type="InterPro" id="IPR009057">
    <property type="entry name" value="Homeodomain-like_sf"/>
</dbReference>
<keyword evidence="4" id="KW-0804">Transcription</keyword>
<dbReference type="SMART" id="SM00342">
    <property type="entry name" value="HTH_ARAC"/>
    <property type="match status" value="1"/>
</dbReference>
<evidence type="ECO:0000313" key="7">
    <source>
        <dbReference type="Proteomes" id="UP000319298"/>
    </source>
</evidence>
<dbReference type="PANTHER" id="PTHR46796:SF6">
    <property type="entry name" value="ARAC SUBFAMILY"/>
    <property type="match status" value="1"/>
</dbReference>
<dbReference type="PRINTS" id="PR00032">
    <property type="entry name" value="HTHARAC"/>
</dbReference>
<keyword evidence="3" id="KW-0010">Activator</keyword>
<dbReference type="EMBL" id="CP041090">
    <property type="protein sequence ID" value="QDF37486.2"/>
    <property type="molecule type" value="Genomic_DNA"/>
</dbReference>
<keyword evidence="7" id="KW-1185">Reference proteome</keyword>
<dbReference type="SUPFAM" id="SSF46689">
    <property type="entry name" value="Homeodomain-like"/>
    <property type="match status" value="1"/>
</dbReference>
<evidence type="ECO:0000259" key="5">
    <source>
        <dbReference type="PROSITE" id="PS01124"/>
    </source>
</evidence>
<dbReference type="Gene3D" id="1.10.10.60">
    <property type="entry name" value="Homeodomain-like"/>
    <property type="match status" value="1"/>
</dbReference>
<evidence type="ECO:0000256" key="3">
    <source>
        <dbReference type="ARBA" id="ARBA00023159"/>
    </source>
</evidence>
<accession>A0ABX5W4I1</accession>
<evidence type="ECO:0000256" key="1">
    <source>
        <dbReference type="ARBA" id="ARBA00023015"/>
    </source>
</evidence>
<evidence type="ECO:0000256" key="4">
    <source>
        <dbReference type="ARBA" id="ARBA00023163"/>
    </source>
</evidence>
<feature type="domain" description="HTH araC/xylS-type" evidence="5">
    <location>
        <begin position="196"/>
        <end position="297"/>
    </location>
</feature>
<reference evidence="7" key="1">
    <citation type="submission" date="2019-06" db="EMBL/GenBank/DDBJ databases">
        <title>Whole-Genome Sequence of Bradyrhizobium sp. 3 Strain 65S1MB.</title>
        <authorList>
            <person name="Bromfield E.S.P."/>
            <person name="Cloutier S."/>
            <person name="Nguyen H.D.T."/>
        </authorList>
    </citation>
    <scope>NUCLEOTIDE SEQUENCE [LARGE SCALE GENOMIC DNA]</scope>
    <source>
        <strain evidence="7">65S1MB</strain>
    </source>
</reference>
<proteinExistence type="predicted"/>
<dbReference type="RefSeq" id="WP_244621237.1">
    <property type="nucleotide sequence ID" value="NZ_CP041090.2"/>
</dbReference>
<evidence type="ECO:0000256" key="2">
    <source>
        <dbReference type="ARBA" id="ARBA00023125"/>
    </source>
</evidence>
<dbReference type="SUPFAM" id="SSF51215">
    <property type="entry name" value="Regulatory protein AraC"/>
    <property type="match status" value="1"/>
</dbReference>
<dbReference type="InterPro" id="IPR037923">
    <property type="entry name" value="HTH-like"/>
</dbReference>
<dbReference type="PROSITE" id="PS01124">
    <property type="entry name" value="HTH_ARAC_FAMILY_2"/>
    <property type="match status" value="1"/>
</dbReference>
<gene>
    <name evidence="6" type="ORF">FJN17_07845</name>
</gene>
<dbReference type="InterPro" id="IPR020449">
    <property type="entry name" value="Tscrpt_reg_AraC-type_HTH"/>
</dbReference>
<keyword evidence="1" id="KW-0805">Transcription regulation</keyword>
<dbReference type="PROSITE" id="PS00041">
    <property type="entry name" value="HTH_ARAC_FAMILY_1"/>
    <property type="match status" value="1"/>
</dbReference>
<dbReference type="InterPro" id="IPR050204">
    <property type="entry name" value="AraC_XylS_family_regulators"/>
</dbReference>
<keyword evidence="2" id="KW-0238">DNA-binding</keyword>
<reference evidence="6 7" key="2">
    <citation type="journal article" date="2020" name="Int. J. Syst. Evol. Microbiol.">
        <title>Description and complete genome sequences of Bradyrhizobium symbiodeficiens sp. nov., a non-symbiotic bacterium associated with legumes native to Canada.</title>
        <authorList>
            <person name="Bromfield E.S.P."/>
            <person name="Cloutier S."/>
            <person name="Nguyen H.D.T."/>
        </authorList>
    </citation>
    <scope>NUCLEOTIDE SEQUENCE [LARGE SCALE GENOMIC DNA]</scope>
    <source>
        <strain evidence="6 7">65S1MB</strain>
    </source>
</reference>
<evidence type="ECO:0000313" key="6">
    <source>
        <dbReference type="EMBL" id="QDF37486.2"/>
    </source>
</evidence>
<dbReference type="Pfam" id="PF14525">
    <property type="entry name" value="AraC_binding_2"/>
    <property type="match status" value="1"/>
</dbReference>
<dbReference type="InterPro" id="IPR035418">
    <property type="entry name" value="AraC-bd_2"/>
</dbReference>
<protein>
    <submittedName>
        <fullName evidence="6">Helix-turn-helix domain-containing protein</fullName>
    </submittedName>
</protein>
<dbReference type="Pfam" id="PF12833">
    <property type="entry name" value="HTH_18"/>
    <property type="match status" value="1"/>
</dbReference>
<name>A0ABX5W4I1_9BRAD</name>
<dbReference type="Proteomes" id="UP000319298">
    <property type="component" value="Chromosome"/>
</dbReference>
<dbReference type="InterPro" id="IPR018060">
    <property type="entry name" value="HTH_AraC"/>
</dbReference>
<dbReference type="InterPro" id="IPR018062">
    <property type="entry name" value="HTH_AraC-typ_CS"/>
</dbReference>
<dbReference type="PANTHER" id="PTHR46796">
    <property type="entry name" value="HTH-TYPE TRANSCRIPTIONAL ACTIVATOR RHAS-RELATED"/>
    <property type="match status" value="1"/>
</dbReference>